<name>A0A2N8KDQ7_9BURK</name>
<dbReference type="Proteomes" id="UP000235994">
    <property type="component" value="Unassembled WGS sequence"/>
</dbReference>
<keyword evidence="3" id="KW-1185">Reference proteome</keyword>
<evidence type="ECO:0000313" key="3">
    <source>
        <dbReference type="Proteomes" id="UP000235994"/>
    </source>
</evidence>
<comment type="caution">
    <text evidence="2">The sequence shown here is derived from an EMBL/GenBank/DDBJ whole genome shotgun (WGS) entry which is preliminary data.</text>
</comment>
<dbReference type="AlphaFoldDB" id="A0A2N8KDQ7"/>
<evidence type="ECO:0000313" key="2">
    <source>
        <dbReference type="EMBL" id="PND31579.1"/>
    </source>
</evidence>
<protein>
    <submittedName>
        <fullName evidence="2">Uncharacterized protein</fullName>
    </submittedName>
</protein>
<organism evidence="2 3">
    <name type="scientific">Achromobacter pulmonis</name>
    <dbReference type="NCBI Taxonomy" id="1389932"/>
    <lineage>
        <taxon>Bacteria</taxon>
        <taxon>Pseudomonadati</taxon>
        <taxon>Pseudomonadota</taxon>
        <taxon>Betaproteobacteria</taxon>
        <taxon>Burkholderiales</taxon>
        <taxon>Alcaligenaceae</taxon>
        <taxon>Achromobacter</taxon>
    </lineage>
</organism>
<dbReference type="EMBL" id="POQS01000006">
    <property type="protein sequence ID" value="PND31579.1"/>
    <property type="molecule type" value="Genomic_DNA"/>
</dbReference>
<evidence type="ECO:0000256" key="1">
    <source>
        <dbReference type="SAM" id="MobiDB-lite"/>
    </source>
</evidence>
<feature type="region of interest" description="Disordered" evidence="1">
    <location>
        <begin position="67"/>
        <end position="86"/>
    </location>
</feature>
<dbReference type="RefSeq" id="WP_102774673.1">
    <property type="nucleotide sequence ID" value="NZ_POQS01000006.1"/>
</dbReference>
<proteinExistence type="predicted"/>
<gene>
    <name evidence="2" type="ORF">C1I89_22335</name>
</gene>
<accession>A0A2N8KDQ7</accession>
<feature type="compositionally biased region" description="Basic and acidic residues" evidence="1">
    <location>
        <begin position="67"/>
        <end position="79"/>
    </location>
</feature>
<reference evidence="2 3" key="1">
    <citation type="submission" date="2018-01" db="EMBL/GenBank/DDBJ databases">
        <title>The draft genome of an aniline degradation strain ANB-1.</title>
        <authorList>
            <person name="Zhang L."/>
            <person name="Jiang J."/>
        </authorList>
    </citation>
    <scope>NUCLEOTIDE SEQUENCE [LARGE SCALE GENOMIC DNA]</scope>
    <source>
        <strain evidence="2 3">ANB-1</strain>
    </source>
</reference>
<sequence>MRSLEETTVWQRSAIGELRPLESEEGATDRPTRAAIPLIVEIRATAGWVVTVPDWFFNGIPDVSREAADRPLEKPDEKVQIGPLDV</sequence>